<comment type="caution">
    <text evidence="1">The sequence shown here is derived from an EMBL/GenBank/DDBJ whole genome shotgun (WGS) entry which is preliminary data.</text>
</comment>
<dbReference type="EMBL" id="JACBZX010000001">
    <property type="protein sequence ID" value="NYG37791.1"/>
    <property type="molecule type" value="Genomic_DNA"/>
</dbReference>
<protein>
    <submittedName>
        <fullName evidence="1">Uncharacterized protein</fullName>
    </submittedName>
</protein>
<organism evidence="1 2">
    <name type="scientific">Janibacter alkaliphilus</name>
    <dbReference type="NCBI Taxonomy" id="1069963"/>
    <lineage>
        <taxon>Bacteria</taxon>
        <taxon>Bacillati</taxon>
        <taxon>Actinomycetota</taxon>
        <taxon>Actinomycetes</taxon>
        <taxon>Micrococcales</taxon>
        <taxon>Intrasporangiaceae</taxon>
        <taxon>Janibacter</taxon>
    </lineage>
</organism>
<dbReference type="AlphaFoldDB" id="A0A852XHB3"/>
<gene>
    <name evidence="1" type="ORF">BJY28_002260</name>
</gene>
<name>A0A852XHB3_9MICO</name>
<dbReference type="Proteomes" id="UP000592181">
    <property type="component" value="Unassembled WGS sequence"/>
</dbReference>
<keyword evidence="2" id="KW-1185">Reference proteome</keyword>
<dbReference type="RefSeq" id="WP_179463102.1">
    <property type="nucleotide sequence ID" value="NZ_JACBZX010000001.1"/>
</dbReference>
<reference evidence="1 2" key="1">
    <citation type="submission" date="2020-07" db="EMBL/GenBank/DDBJ databases">
        <title>Sequencing the genomes of 1000 actinobacteria strains.</title>
        <authorList>
            <person name="Klenk H.-P."/>
        </authorList>
    </citation>
    <scope>NUCLEOTIDE SEQUENCE [LARGE SCALE GENOMIC DNA]</scope>
    <source>
        <strain evidence="1 2">DSM 24723</strain>
    </source>
</reference>
<evidence type="ECO:0000313" key="2">
    <source>
        <dbReference type="Proteomes" id="UP000592181"/>
    </source>
</evidence>
<accession>A0A852XHB3</accession>
<proteinExistence type="predicted"/>
<sequence>MSEHLHLCAGVTFRFQGKRHTVRDSDLTKLRAILTVLRRCAGARTTITYQQLIDQARLTDTPIGLGRPLHLVFLECTLADEPPLDALVVNTATSEVGESHRGDAVEQRERVFAHHAG</sequence>
<evidence type="ECO:0000313" key="1">
    <source>
        <dbReference type="EMBL" id="NYG37791.1"/>
    </source>
</evidence>